<feature type="transmembrane region" description="Helical" evidence="1">
    <location>
        <begin position="225"/>
        <end position="246"/>
    </location>
</feature>
<reference evidence="3 4" key="1">
    <citation type="submission" date="2018-10" db="EMBL/GenBank/DDBJ databases">
        <authorList>
            <person name="Li J."/>
        </authorList>
    </citation>
    <scope>NUCLEOTIDE SEQUENCE [LARGE SCALE GENOMIC DNA]</scope>
    <source>
        <strain evidence="3 4">IF 016277</strain>
    </source>
</reference>
<gene>
    <name evidence="3" type="ORF">D9V32_13405</name>
</gene>
<dbReference type="OrthoDB" id="9796461at2"/>
<sequence length="361" mass="39545">MCLNELVSSSIPLPSRRLPALDGLRFVAALAVVIFHFTASPYGLGWSIPAPQGFSRLAQFTVYGAMGVQLFFVVSGFVILMSAWGRTIPQFVGSRVGRIFPAYIFAVLLTGVLYPIIIGGEVNLPKVLMNLTMLQQPFGVQLVDGVYWTMWVEICFYVLIGIVLLRGITVGRVTALVAFWPLVAILIRNVDTRAADFFQPLFAPLFAAGMGLYLIYAFGHSLLRWALVAFNAVMAAHLTSGTWMRWTSESVGVRQDPLVSYFVVIGLIALVAVCVLTPLRQVGGKYATLAGSLTYPLYLTHVYWGLLVVGLVEPALGKWGALVVAIAAVVAFAYVIVRYVERPLGPKLRRNIESALSREIK</sequence>
<dbReference type="EMBL" id="RCUX01000011">
    <property type="protein sequence ID" value="RLP74339.1"/>
    <property type="molecule type" value="Genomic_DNA"/>
</dbReference>
<evidence type="ECO:0000256" key="1">
    <source>
        <dbReference type="SAM" id="Phobius"/>
    </source>
</evidence>
<name>A0A3L7A289_9MICO</name>
<keyword evidence="3" id="KW-0808">Transferase</keyword>
<dbReference type="GO" id="GO:0016020">
    <property type="term" value="C:membrane"/>
    <property type="evidence" value="ECO:0007669"/>
    <property type="project" value="TreeGrafter"/>
</dbReference>
<evidence type="ECO:0000313" key="4">
    <source>
        <dbReference type="Proteomes" id="UP000272503"/>
    </source>
</evidence>
<feature type="transmembrane region" description="Helical" evidence="1">
    <location>
        <begin position="201"/>
        <end position="218"/>
    </location>
</feature>
<dbReference type="PANTHER" id="PTHR23028">
    <property type="entry name" value="ACETYLTRANSFERASE"/>
    <property type="match status" value="1"/>
</dbReference>
<proteinExistence type="predicted"/>
<feature type="transmembrane region" description="Helical" evidence="1">
    <location>
        <begin position="26"/>
        <end position="48"/>
    </location>
</feature>
<dbReference type="Proteomes" id="UP000272503">
    <property type="component" value="Unassembled WGS sequence"/>
</dbReference>
<dbReference type="InterPro" id="IPR050879">
    <property type="entry name" value="Acyltransferase_3"/>
</dbReference>
<evidence type="ECO:0000259" key="2">
    <source>
        <dbReference type="Pfam" id="PF01757"/>
    </source>
</evidence>
<feature type="transmembrane region" description="Helical" evidence="1">
    <location>
        <begin position="145"/>
        <end position="165"/>
    </location>
</feature>
<keyword evidence="4" id="KW-1185">Reference proteome</keyword>
<feature type="transmembrane region" description="Helical" evidence="1">
    <location>
        <begin position="102"/>
        <end position="125"/>
    </location>
</feature>
<comment type="caution">
    <text evidence="3">The sequence shown here is derived from an EMBL/GenBank/DDBJ whole genome shotgun (WGS) entry which is preliminary data.</text>
</comment>
<accession>A0A3L7A289</accession>
<organism evidence="3 4">
    <name type="scientific">Mycetocola tolaasinivorans</name>
    <dbReference type="NCBI Taxonomy" id="76635"/>
    <lineage>
        <taxon>Bacteria</taxon>
        <taxon>Bacillati</taxon>
        <taxon>Actinomycetota</taxon>
        <taxon>Actinomycetes</taxon>
        <taxon>Micrococcales</taxon>
        <taxon>Microbacteriaceae</taxon>
        <taxon>Mycetocola</taxon>
    </lineage>
</organism>
<dbReference type="GO" id="GO:0016747">
    <property type="term" value="F:acyltransferase activity, transferring groups other than amino-acyl groups"/>
    <property type="evidence" value="ECO:0007669"/>
    <property type="project" value="InterPro"/>
</dbReference>
<feature type="transmembrane region" description="Helical" evidence="1">
    <location>
        <begin position="286"/>
        <end position="307"/>
    </location>
</feature>
<protein>
    <submittedName>
        <fullName evidence="3">Acyltransferase</fullName>
    </submittedName>
</protein>
<feature type="transmembrane region" description="Helical" evidence="1">
    <location>
        <begin position="258"/>
        <end position="279"/>
    </location>
</feature>
<feature type="transmembrane region" description="Helical" evidence="1">
    <location>
        <begin position="60"/>
        <end position="81"/>
    </location>
</feature>
<dbReference type="InterPro" id="IPR002656">
    <property type="entry name" value="Acyl_transf_3_dom"/>
</dbReference>
<evidence type="ECO:0000313" key="3">
    <source>
        <dbReference type="EMBL" id="RLP74339.1"/>
    </source>
</evidence>
<feature type="transmembrane region" description="Helical" evidence="1">
    <location>
        <begin position="319"/>
        <end position="340"/>
    </location>
</feature>
<feature type="transmembrane region" description="Helical" evidence="1">
    <location>
        <begin position="172"/>
        <end position="189"/>
    </location>
</feature>
<dbReference type="AlphaFoldDB" id="A0A3L7A289"/>
<dbReference type="GO" id="GO:0009103">
    <property type="term" value="P:lipopolysaccharide biosynthetic process"/>
    <property type="evidence" value="ECO:0007669"/>
    <property type="project" value="TreeGrafter"/>
</dbReference>
<keyword evidence="1" id="KW-0812">Transmembrane</keyword>
<keyword evidence="1" id="KW-0472">Membrane</keyword>
<dbReference type="Pfam" id="PF01757">
    <property type="entry name" value="Acyl_transf_3"/>
    <property type="match status" value="1"/>
</dbReference>
<keyword evidence="1" id="KW-1133">Transmembrane helix</keyword>
<dbReference type="PANTHER" id="PTHR23028:SF53">
    <property type="entry name" value="ACYL_TRANSF_3 DOMAIN-CONTAINING PROTEIN"/>
    <property type="match status" value="1"/>
</dbReference>
<keyword evidence="3" id="KW-0012">Acyltransferase</keyword>
<feature type="domain" description="Acyltransferase 3" evidence="2">
    <location>
        <begin position="19"/>
        <end position="337"/>
    </location>
</feature>